<dbReference type="Proteomes" id="UP000635726">
    <property type="component" value="Unassembled WGS sequence"/>
</dbReference>
<dbReference type="Gene3D" id="1.20.120.20">
    <property type="entry name" value="Apolipoprotein"/>
    <property type="match status" value="1"/>
</dbReference>
<name>A0A917P3W3_9DEIO</name>
<dbReference type="RefSeq" id="WP_188960214.1">
    <property type="nucleotide sequence ID" value="NZ_BMOE01000001.1"/>
</dbReference>
<proteinExistence type="predicted"/>
<feature type="compositionally biased region" description="Basic and acidic residues" evidence="1">
    <location>
        <begin position="136"/>
        <end position="176"/>
    </location>
</feature>
<evidence type="ECO:0000313" key="3">
    <source>
        <dbReference type="Proteomes" id="UP000635726"/>
    </source>
</evidence>
<keyword evidence="3" id="KW-1185">Reference proteome</keyword>
<dbReference type="AlphaFoldDB" id="A0A917P3W3"/>
<dbReference type="EMBL" id="BMOE01000001">
    <property type="protein sequence ID" value="GGJ60370.1"/>
    <property type="molecule type" value="Genomic_DNA"/>
</dbReference>
<organism evidence="2 3">
    <name type="scientific">Deinococcus aquiradiocola</name>
    <dbReference type="NCBI Taxonomy" id="393059"/>
    <lineage>
        <taxon>Bacteria</taxon>
        <taxon>Thermotogati</taxon>
        <taxon>Deinococcota</taxon>
        <taxon>Deinococci</taxon>
        <taxon>Deinococcales</taxon>
        <taxon>Deinococcaceae</taxon>
        <taxon>Deinococcus</taxon>
    </lineage>
</organism>
<gene>
    <name evidence="2" type="ORF">GCM10008939_00160</name>
</gene>
<sequence length="176" mass="19426">MFENVKQSVQDAADTIGERVQERKADMKFDARLKAIERNVAHVDTRLDALGKRFPRQQRRFPVGLVLVAGIGYALYNPRTRARLTDLIGQVSPSARDALNDMLGRAGEAAQDVKDGRDPQAAVKDAAQDIAHTASRHADAVKRDVRDATSEAADRASDTVDRLADRAQDKLNDLKH</sequence>
<evidence type="ECO:0000256" key="1">
    <source>
        <dbReference type="SAM" id="MobiDB-lite"/>
    </source>
</evidence>
<reference evidence="2" key="2">
    <citation type="submission" date="2020-09" db="EMBL/GenBank/DDBJ databases">
        <authorList>
            <person name="Sun Q."/>
            <person name="Ohkuma M."/>
        </authorList>
    </citation>
    <scope>NUCLEOTIDE SEQUENCE</scope>
    <source>
        <strain evidence="2">JCM 14371</strain>
    </source>
</reference>
<evidence type="ECO:0000313" key="2">
    <source>
        <dbReference type="EMBL" id="GGJ60370.1"/>
    </source>
</evidence>
<protein>
    <submittedName>
        <fullName evidence="2">Uncharacterized protein</fullName>
    </submittedName>
</protein>
<accession>A0A917P3W3</accession>
<comment type="caution">
    <text evidence="2">The sequence shown here is derived from an EMBL/GenBank/DDBJ whole genome shotgun (WGS) entry which is preliminary data.</text>
</comment>
<reference evidence="2" key="1">
    <citation type="journal article" date="2014" name="Int. J. Syst. Evol. Microbiol.">
        <title>Complete genome sequence of Corynebacterium casei LMG S-19264T (=DSM 44701T), isolated from a smear-ripened cheese.</title>
        <authorList>
            <consortium name="US DOE Joint Genome Institute (JGI-PGF)"/>
            <person name="Walter F."/>
            <person name="Albersmeier A."/>
            <person name="Kalinowski J."/>
            <person name="Ruckert C."/>
        </authorList>
    </citation>
    <scope>NUCLEOTIDE SEQUENCE</scope>
    <source>
        <strain evidence="2">JCM 14371</strain>
    </source>
</reference>
<feature type="region of interest" description="Disordered" evidence="1">
    <location>
        <begin position="108"/>
        <end position="176"/>
    </location>
</feature>